<dbReference type="Gene3D" id="1.10.8.430">
    <property type="entry name" value="Helical domain of apoptotic protease-activating factors"/>
    <property type="match status" value="1"/>
</dbReference>
<dbReference type="InterPro" id="IPR042197">
    <property type="entry name" value="Apaf_helical"/>
</dbReference>
<dbReference type="SUPFAM" id="SSF52540">
    <property type="entry name" value="P-loop containing nucleoside triphosphate hydrolases"/>
    <property type="match status" value="1"/>
</dbReference>
<evidence type="ECO:0000313" key="3">
    <source>
        <dbReference type="Proteomes" id="UP000198362"/>
    </source>
</evidence>
<dbReference type="InterPro" id="IPR027417">
    <property type="entry name" value="P-loop_NTPase"/>
</dbReference>
<dbReference type="InterPro" id="IPR005158">
    <property type="entry name" value="BTAD"/>
</dbReference>
<organism evidence="2 3">
    <name type="scientific">Asanoa hainanensis</name>
    <dbReference type="NCBI Taxonomy" id="560556"/>
    <lineage>
        <taxon>Bacteria</taxon>
        <taxon>Bacillati</taxon>
        <taxon>Actinomycetota</taxon>
        <taxon>Actinomycetes</taxon>
        <taxon>Micromonosporales</taxon>
        <taxon>Micromonosporaceae</taxon>
        <taxon>Asanoa</taxon>
    </lineage>
</organism>
<protein>
    <submittedName>
        <fullName evidence="2">Transcriptional activator domain-containing protein</fullName>
    </submittedName>
</protein>
<evidence type="ECO:0000259" key="1">
    <source>
        <dbReference type="Pfam" id="PF03704"/>
    </source>
</evidence>
<dbReference type="GO" id="GO:0043531">
    <property type="term" value="F:ADP binding"/>
    <property type="evidence" value="ECO:0007669"/>
    <property type="project" value="InterPro"/>
</dbReference>
<dbReference type="RefSeq" id="WP_179266600.1">
    <property type="nucleotide sequence ID" value="NZ_FZPH01000036.1"/>
</dbReference>
<dbReference type="AlphaFoldDB" id="A0A239PHK3"/>
<proteinExistence type="predicted"/>
<dbReference type="Proteomes" id="UP000198362">
    <property type="component" value="Unassembled WGS sequence"/>
</dbReference>
<dbReference type="Pfam" id="PF03704">
    <property type="entry name" value="BTAD"/>
    <property type="match status" value="1"/>
</dbReference>
<evidence type="ECO:0000313" key="2">
    <source>
        <dbReference type="EMBL" id="SNT66275.1"/>
    </source>
</evidence>
<dbReference type="EMBL" id="FZPH01000036">
    <property type="protein sequence ID" value="SNT66275.1"/>
    <property type="molecule type" value="Genomic_DNA"/>
</dbReference>
<gene>
    <name evidence="2" type="ORF">SAMN05421812_13622</name>
</gene>
<reference evidence="2 3" key="1">
    <citation type="submission" date="2017-06" db="EMBL/GenBank/DDBJ databases">
        <authorList>
            <person name="Kim H.J."/>
            <person name="Triplett B.A."/>
        </authorList>
    </citation>
    <scope>NUCLEOTIDE SEQUENCE [LARGE SCALE GENOMIC DNA]</scope>
    <source>
        <strain evidence="2 3">CGMCC 4.5593</strain>
    </source>
</reference>
<keyword evidence="3" id="KW-1185">Reference proteome</keyword>
<sequence>MFARDELDLLQFHTLARRADRAMHEGDHRSVSRDANAAIRFWRGHPLAGLDVGPELAGRQFVVVLDDASSASQVRDLLPGSGSFTLVTSRHSLTQLGADDHFTLDVVDPSSGLAILARHVGFDRVEAEAEAAHDIVVACSGHPLAIRVAGAQLNARPTHSLRDLADRLLDEEHRLDELAVGQLSVRDSVVASYRGLSPAGRLFLRRLGALPDDHLTAGAAARRLDLPEACEIPLRWGA</sequence>
<name>A0A239PHK3_9ACTN</name>
<feature type="domain" description="Bacterial transcriptional activator" evidence="1">
    <location>
        <begin position="7"/>
        <end position="58"/>
    </location>
</feature>
<accession>A0A239PHK3</accession>